<feature type="domain" description="Reverse transcriptase" evidence="3">
    <location>
        <begin position="765"/>
        <end position="1024"/>
    </location>
</feature>
<dbReference type="GO" id="GO:0003824">
    <property type="term" value="F:catalytic activity"/>
    <property type="evidence" value="ECO:0007669"/>
    <property type="project" value="InterPro"/>
</dbReference>
<dbReference type="InterPro" id="IPR043502">
    <property type="entry name" value="DNA/RNA_pol_sf"/>
</dbReference>
<dbReference type="InterPro" id="IPR000477">
    <property type="entry name" value="RT_dom"/>
</dbReference>
<protein>
    <submittedName>
        <fullName evidence="4">SFRICE_039427</fullName>
    </submittedName>
</protein>
<proteinExistence type="predicted"/>
<accession>A0A2H1WF27</accession>
<name>A0A2H1WF27_SPOFR</name>
<dbReference type="InterPro" id="IPR036691">
    <property type="entry name" value="Endo/exonu/phosph_ase_sf"/>
</dbReference>
<organism evidence="4">
    <name type="scientific">Spodoptera frugiperda</name>
    <name type="common">Fall armyworm</name>
    <dbReference type="NCBI Taxonomy" id="7108"/>
    <lineage>
        <taxon>Eukaryota</taxon>
        <taxon>Metazoa</taxon>
        <taxon>Ecdysozoa</taxon>
        <taxon>Arthropoda</taxon>
        <taxon>Hexapoda</taxon>
        <taxon>Insecta</taxon>
        <taxon>Pterygota</taxon>
        <taxon>Neoptera</taxon>
        <taxon>Endopterygota</taxon>
        <taxon>Lepidoptera</taxon>
        <taxon>Glossata</taxon>
        <taxon>Ditrysia</taxon>
        <taxon>Noctuoidea</taxon>
        <taxon>Noctuidae</taxon>
        <taxon>Amphipyrinae</taxon>
        <taxon>Spodoptera</taxon>
    </lineage>
</organism>
<dbReference type="SUPFAM" id="SSF56672">
    <property type="entry name" value="DNA/RNA polymerases"/>
    <property type="match status" value="2"/>
</dbReference>
<dbReference type="Gene3D" id="3.30.70.1820">
    <property type="entry name" value="L1 transposable element, RRM domain"/>
    <property type="match status" value="1"/>
</dbReference>
<dbReference type="GO" id="GO:0071897">
    <property type="term" value="P:DNA biosynthetic process"/>
    <property type="evidence" value="ECO:0007669"/>
    <property type="project" value="UniProtKB-ARBA"/>
</dbReference>
<dbReference type="PROSITE" id="PS50878">
    <property type="entry name" value="RT_POL"/>
    <property type="match status" value="1"/>
</dbReference>
<dbReference type="CDD" id="cd01650">
    <property type="entry name" value="RT_nLTR_like"/>
    <property type="match status" value="1"/>
</dbReference>
<dbReference type="Pfam" id="PF14529">
    <property type="entry name" value="Exo_endo_phos_2"/>
    <property type="match status" value="1"/>
</dbReference>
<feature type="compositionally biased region" description="Polar residues" evidence="2">
    <location>
        <begin position="212"/>
        <end position="226"/>
    </location>
</feature>
<dbReference type="Gene3D" id="3.30.70.270">
    <property type="match status" value="1"/>
</dbReference>
<feature type="coiled-coil region" evidence="1">
    <location>
        <begin position="1"/>
        <end position="103"/>
    </location>
</feature>
<dbReference type="InterPro" id="IPR043128">
    <property type="entry name" value="Rev_trsase/Diguanyl_cyclase"/>
</dbReference>
<evidence type="ECO:0000259" key="3">
    <source>
        <dbReference type="PROSITE" id="PS50878"/>
    </source>
</evidence>
<gene>
    <name evidence="4" type="ORF">SFRICE_039427</name>
</gene>
<dbReference type="Pfam" id="PF00078">
    <property type="entry name" value="RVT_1"/>
    <property type="match status" value="1"/>
</dbReference>
<dbReference type="SUPFAM" id="SSF56219">
    <property type="entry name" value="DNase I-like"/>
    <property type="match status" value="1"/>
</dbReference>
<evidence type="ECO:0000313" key="4">
    <source>
        <dbReference type="EMBL" id="SOQ51673.1"/>
    </source>
</evidence>
<dbReference type="AlphaFoldDB" id="A0A2H1WF27"/>
<evidence type="ECO:0000256" key="2">
    <source>
        <dbReference type="SAM" id="MobiDB-lite"/>
    </source>
</evidence>
<dbReference type="InterPro" id="IPR005135">
    <property type="entry name" value="Endo/exonuclease/phosphatase"/>
</dbReference>
<dbReference type="PANTHER" id="PTHR47027:SF20">
    <property type="entry name" value="REVERSE TRANSCRIPTASE-LIKE PROTEIN WITH RNA-DIRECTED DNA POLYMERASE DOMAIN"/>
    <property type="match status" value="1"/>
</dbReference>
<evidence type="ECO:0000256" key="1">
    <source>
        <dbReference type="SAM" id="Coils"/>
    </source>
</evidence>
<dbReference type="EMBL" id="ODYU01008249">
    <property type="protein sequence ID" value="SOQ51673.1"/>
    <property type="molecule type" value="Genomic_DNA"/>
</dbReference>
<dbReference type="PANTHER" id="PTHR47027">
    <property type="entry name" value="REVERSE TRANSCRIPTASE DOMAIN-CONTAINING PROTEIN"/>
    <property type="match status" value="1"/>
</dbReference>
<keyword evidence="1" id="KW-0175">Coiled coil</keyword>
<dbReference type="CDD" id="cd09076">
    <property type="entry name" value="L1-EN"/>
    <property type="match status" value="1"/>
</dbReference>
<sequence>MDEILNELRKIRKDLDEQRNTIEKSSEKITAQVTQNVNNILEEKFKLLDENYKNLEAKFENQEKRLYFLEKEARKNNIIFFGIKETETSYSQLENNMINFIEKHFSQEINHRDLQEVKRIGKKGEKPRPITVKFTTLGTKLQIIKKKKMLQNTDFYINEDFPQHILEKRKELQKQIKIEREKGNYATIRYDKLIIRPNNAHTVGNKKRILPTSPNDIDSTRTTQAPPSHMKNILNTETKNKKHLPSRLVTEEDYDQNPPEKKTTNCIKNSNQNILYITTYNVRTLSTYSRLLELTECFKNINSDITGLSEIRKLGNKIEEHDEFIFYYIGETPGLYGVGFLVKKHLKRHIISFTGLSQRVALLRMKINNLELSIIQVYAPTETSNEEELEAFYKSIDKAIQLSDKNIIAMGDFNAKIGQTDPNEIATGNHGYGDRNCRGKRLIDFAHENNFAIMNTFFKKNNKQRWTWRSPNGKIKNEIDYILTNLQRNINNIQVLNVTYPSDHRPVRATLNILPKTKSRCKFNQCPRSQLKNEKEVQIYKQMLNNNTANLQEKWREESTVQDLYDDITNALDTSLRKAHEVSHTTNQGKNQALSARTHTLIQRRQELQKIKPKSRAMKNELKALYKLISKLINLDYKTHRTKVIEKHLNTANSVKKAYKELRTHKVWIEELKDNTINTQNRAEILKIATKFYKNLYSAPDNNCETELPNTHTAEERAIIDESEVTKGIKSLKMEKSPGPDGLTNEVIKFGCEYLTKPLTQLFNQILRTSYTPRQWSESDIILLYKKGDPNNINNYRPISLLPSLYKLFSSIIEKKLKEKTEKYQPIEQAGFRRGFSTIDHIHSLEMLIEKYQEFKRPIYIVFIDYQKAFDSLFHSAIWKTLLSQEVPLDYIKTLKKIYNNSTSRVKLETTGPPIKIGRGVRQGDPLSPTIFIAVLEAIFEKLKWEEFGIQINGRRLSHLRFADDIVLLSESPSQLQVMVNTLQEESRKAGLEINLSKTNIMTNHNEIPIYLEKSPLTYVKAYIYLGKQVSFNQLNNDLEIDRRVNMTWKKFWSLKEILKGEMAIRMKTKVMNTCLIPTLTYACQTWKFTTKVKTKITTCQRSMERSILKIKKIQKIRHTHIRQKTKATDALSHSQKLKLRWAGHVARLNDKRWTKETTLWTGPLGQRRRGRPNARWVDDIIRVAGTQWSRVAENREHWSFLEEAFTFHGEGSC</sequence>
<feature type="region of interest" description="Disordered" evidence="2">
    <location>
        <begin position="204"/>
        <end position="264"/>
    </location>
</feature>
<reference evidence="4" key="1">
    <citation type="submission" date="2016-07" db="EMBL/GenBank/DDBJ databases">
        <authorList>
            <person name="Bretaudeau A."/>
        </authorList>
    </citation>
    <scope>NUCLEOTIDE SEQUENCE</scope>
    <source>
        <strain evidence="4">Rice</strain>
        <tissue evidence="4">Whole body</tissue>
    </source>
</reference>
<dbReference type="Gene3D" id="3.60.10.10">
    <property type="entry name" value="Endonuclease/exonuclease/phosphatase"/>
    <property type="match status" value="1"/>
</dbReference>